<dbReference type="STRING" id="1797985.A2Y83_01185"/>
<feature type="compositionally biased region" description="Basic and acidic residues" evidence="2">
    <location>
        <begin position="778"/>
        <end position="788"/>
    </location>
</feature>
<sequence length="927" mass="107317">MMLCVSAVRAQEESSNGTSPLEETQARETSIETAPEEANMLIAPAPETEESAYSNESEPVQNEPVAESSSADTSADAEDASETAANAIPETSEEVGEAAEEMESDKEAQAIAEEDVDVTAEDLGISEPTILPDSGLYAFKNMWRGVKTAFTFNPVKKAELKLEIANEKLIEAKKIAEKTGSEEFIEKAIENYKEAVETVKEKVENIKEKAQENPRVDKFLDKLADHQIKQTKLLDKLEEKLPEKVFAKVKEAKERVIENLGNAITKLEDRKEKIAERIETAIENQKGSEFKTFKNIEILKELEEKIPEEAKFAIREARERKIEHFKEKMEEIKDDPEKVEKFKKYMGAIPGNQARHLEILNEIKGDDMADAGIIDMIEDAKEKPMLKLRHKLETLPDEEAREKFLGHLQDGEMKNLEVMKEIENSLPPETQEKIKTLKEKAFKVFEDKMKDIIQDPEKRKEFFENMPPPPIEQLQVMDEMREFATPENLEMLQEIKEKAMDKFKEKMELMKDDPEKQGAFMQKMMGAGYGKEPIMEVNMERLRALKDMENNMPEEFKKHLEPIKAAAMEEFKNKIEQFDENPEKKEMFMEGMRNDARHFEIMEELEENMDPEKRRMIDEMREKAFMDINGQFEKLNGHNPEEKEAFLHRIAGDDPQQIRVLERVREKLNGQLPGNAQADDVIGEVMEKQIERMEDKAKFMEDPDRLEEFKKNMNSWGIKQKLQKTEYFDSENFIKGMDARIENAKENHEIKMENMKVMEQKRMEEKNRMRNEMPQMDQKMHEANERIRNSGGQPEPARQPGKNIFDKQRENFDFKKPEEEIGLPKKDKSEYNMAPPVSESQTIQPKPVIDTPEAARQILPEPMKNMPQPEARMTEPKKIEPQIQRGVPMRNEPPKPEPQIQHEPMRNEPPKPIGDMPKPSPDGTMPQ</sequence>
<evidence type="ECO:0000313" key="5">
    <source>
        <dbReference type="Proteomes" id="UP000178323"/>
    </source>
</evidence>
<dbReference type="Proteomes" id="UP000178323">
    <property type="component" value="Unassembled WGS sequence"/>
</dbReference>
<feature type="coiled-coil region" evidence="1">
    <location>
        <begin position="250"/>
        <end position="284"/>
    </location>
</feature>
<evidence type="ECO:0000313" key="4">
    <source>
        <dbReference type="EMBL" id="OGF22668.1"/>
    </source>
</evidence>
<feature type="compositionally biased region" description="Polar residues" evidence="2">
    <location>
        <begin position="13"/>
        <end position="23"/>
    </location>
</feature>
<proteinExistence type="predicted"/>
<dbReference type="Pfam" id="PF18915">
    <property type="entry name" value="DUF5667"/>
    <property type="match status" value="1"/>
</dbReference>
<evidence type="ECO:0000259" key="3">
    <source>
        <dbReference type="Pfam" id="PF18915"/>
    </source>
</evidence>
<dbReference type="InterPro" id="IPR043725">
    <property type="entry name" value="DUF5667"/>
</dbReference>
<protein>
    <recommendedName>
        <fullName evidence="3">DUF5667 domain-containing protein</fullName>
    </recommendedName>
</protein>
<name>A0A1F5S7F5_9BACT</name>
<dbReference type="EMBL" id="MFFS01000017">
    <property type="protein sequence ID" value="OGF22668.1"/>
    <property type="molecule type" value="Genomic_DNA"/>
</dbReference>
<reference evidence="4 5" key="1">
    <citation type="journal article" date="2016" name="Nat. Commun.">
        <title>Thousands of microbial genomes shed light on interconnected biogeochemical processes in an aquifer system.</title>
        <authorList>
            <person name="Anantharaman K."/>
            <person name="Brown C.T."/>
            <person name="Hug L.A."/>
            <person name="Sharon I."/>
            <person name="Castelle C.J."/>
            <person name="Probst A.J."/>
            <person name="Thomas B.C."/>
            <person name="Singh A."/>
            <person name="Wilkins M.J."/>
            <person name="Karaoz U."/>
            <person name="Brodie E.L."/>
            <person name="Williams K.H."/>
            <person name="Hubbard S.S."/>
            <person name="Banfield J.F."/>
        </authorList>
    </citation>
    <scope>NUCLEOTIDE SEQUENCE [LARGE SCALE GENOMIC DNA]</scope>
</reference>
<evidence type="ECO:0000256" key="1">
    <source>
        <dbReference type="SAM" id="Coils"/>
    </source>
</evidence>
<feature type="compositionally biased region" description="Polar residues" evidence="2">
    <location>
        <begin position="51"/>
        <end position="60"/>
    </location>
</feature>
<feature type="domain" description="DUF5667" evidence="3">
    <location>
        <begin position="130"/>
        <end position="243"/>
    </location>
</feature>
<feature type="compositionally biased region" description="Acidic residues" evidence="2">
    <location>
        <begin position="91"/>
        <end position="104"/>
    </location>
</feature>
<feature type="region of interest" description="Disordered" evidence="2">
    <location>
        <begin position="1"/>
        <end position="107"/>
    </location>
</feature>
<feature type="coiled-coil region" evidence="1">
    <location>
        <begin position="155"/>
        <end position="213"/>
    </location>
</feature>
<organism evidence="4 5">
    <name type="scientific">Candidatus Falkowbacteria bacterium RBG_13_39_14</name>
    <dbReference type="NCBI Taxonomy" id="1797985"/>
    <lineage>
        <taxon>Bacteria</taxon>
        <taxon>Candidatus Falkowiibacteriota</taxon>
    </lineage>
</organism>
<comment type="caution">
    <text evidence="4">The sequence shown here is derived from an EMBL/GenBank/DDBJ whole genome shotgun (WGS) entry which is preliminary data.</text>
</comment>
<feature type="region of interest" description="Disordered" evidence="2">
    <location>
        <begin position="778"/>
        <end position="927"/>
    </location>
</feature>
<gene>
    <name evidence="4" type="ORF">A2Y83_01185</name>
</gene>
<keyword evidence="1" id="KW-0175">Coiled coil</keyword>
<accession>A0A1F5S7F5</accession>
<evidence type="ECO:0000256" key="2">
    <source>
        <dbReference type="SAM" id="MobiDB-lite"/>
    </source>
</evidence>
<dbReference type="AlphaFoldDB" id="A0A1F5S7F5"/>
<feature type="compositionally biased region" description="Basic and acidic residues" evidence="2">
    <location>
        <begin position="804"/>
        <end position="830"/>
    </location>
</feature>